<evidence type="ECO:0000259" key="2">
    <source>
        <dbReference type="Pfam" id="PF04773"/>
    </source>
</evidence>
<feature type="domain" description="Protein FecR C-terminal" evidence="3">
    <location>
        <begin position="276"/>
        <end position="344"/>
    </location>
</feature>
<keyword evidence="1" id="KW-0472">Membrane</keyword>
<dbReference type="AlphaFoldDB" id="A0A4Q7N4M4"/>
<dbReference type="GO" id="GO:0016989">
    <property type="term" value="F:sigma factor antagonist activity"/>
    <property type="evidence" value="ECO:0007669"/>
    <property type="project" value="TreeGrafter"/>
</dbReference>
<name>A0A4Q7N4M4_9BACT</name>
<evidence type="ECO:0000256" key="1">
    <source>
        <dbReference type="SAM" id="Phobius"/>
    </source>
</evidence>
<evidence type="ECO:0000313" key="5">
    <source>
        <dbReference type="Proteomes" id="UP000293874"/>
    </source>
</evidence>
<accession>A0A4Q7N4M4</accession>
<reference evidence="4 5" key="1">
    <citation type="submission" date="2019-02" db="EMBL/GenBank/DDBJ databases">
        <title>Genomic Encyclopedia of Type Strains, Phase IV (KMG-IV): sequencing the most valuable type-strain genomes for metagenomic binning, comparative biology and taxonomic classification.</title>
        <authorList>
            <person name="Goeker M."/>
        </authorList>
    </citation>
    <scope>NUCLEOTIDE SEQUENCE [LARGE SCALE GENOMIC DNA]</scope>
    <source>
        <strain evidence="4 5">DSM 18116</strain>
    </source>
</reference>
<dbReference type="PANTHER" id="PTHR30273">
    <property type="entry name" value="PERIPLASMIC SIGNAL SENSOR AND SIGMA FACTOR ACTIVATOR FECR-RELATED"/>
    <property type="match status" value="1"/>
</dbReference>
<dbReference type="PANTHER" id="PTHR30273:SF2">
    <property type="entry name" value="PROTEIN FECR"/>
    <property type="match status" value="1"/>
</dbReference>
<proteinExistence type="predicted"/>
<dbReference type="Pfam" id="PF16344">
    <property type="entry name" value="FecR_C"/>
    <property type="match status" value="1"/>
</dbReference>
<dbReference type="EMBL" id="SGXA01000001">
    <property type="protein sequence ID" value="RZS75951.1"/>
    <property type="molecule type" value="Genomic_DNA"/>
</dbReference>
<dbReference type="Pfam" id="PF04773">
    <property type="entry name" value="FecR"/>
    <property type="match status" value="1"/>
</dbReference>
<dbReference type="OrthoDB" id="934696at2"/>
<dbReference type="Gene3D" id="3.55.50.30">
    <property type="match status" value="1"/>
</dbReference>
<keyword evidence="1" id="KW-1133">Transmembrane helix</keyword>
<feature type="transmembrane region" description="Helical" evidence="1">
    <location>
        <begin position="80"/>
        <end position="97"/>
    </location>
</feature>
<organism evidence="4 5">
    <name type="scientific">Pseudobacter ginsenosidimutans</name>
    <dbReference type="NCBI Taxonomy" id="661488"/>
    <lineage>
        <taxon>Bacteria</taxon>
        <taxon>Pseudomonadati</taxon>
        <taxon>Bacteroidota</taxon>
        <taxon>Chitinophagia</taxon>
        <taxon>Chitinophagales</taxon>
        <taxon>Chitinophagaceae</taxon>
        <taxon>Pseudobacter</taxon>
    </lineage>
</organism>
<protein>
    <submittedName>
        <fullName evidence="4">FecR family protein</fullName>
    </submittedName>
</protein>
<feature type="domain" description="FecR protein" evidence="2">
    <location>
        <begin position="127"/>
        <end position="215"/>
    </location>
</feature>
<dbReference type="InterPro" id="IPR006860">
    <property type="entry name" value="FecR"/>
</dbReference>
<dbReference type="Gene3D" id="2.60.120.1440">
    <property type="match status" value="1"/>
</dbReference>
<dbReference type="InterPro" id="IPR012373">
    <property type="entry name" value="Ferrdict_sens_TM"/>
</dbReference>
<sequence>MKITYTLIQKFFENQCTATEAEAVARHLKQHPELMAMYLKSSWDAAGKENTVPAGYEDEMREVINKQIGKQTRSVRFRRISIAASLLVVAIAVWLLVPDNKTPAPAQANSVQGPAVKSNWTTQTNNSAKSRKIKLDDGTIVKLAPKAKIRYQEPFGILTQRNIYMEGVVDFDVANNKGNPFTVHSRLFSTTVLGTSFRVSESAMACNIKLFQGKVLIKSLKDSLKGWKQDLILMPGNEMNYSIEKGNMSVNRFIVEPGPRPQPAGTDHSVTDDDAMIFDNTPLPVVMKTLMTKYNCPISYDEELLKGKFFSGEVIKGDSLSVLLNLIANMNGLQISKKDDGYIITKSK</sequence>
<dbReference type="InterPro" id="IPR032508">
    <property type="entry name" value="FecR_C"/>
</dbReference>
<comment type="caution">
    <text evidence="4">The sequence shown here is derived from an EMBL/GenBank/DDBJ whole genome shotgun (WGS) entry which is preliminary data.</text>
</comment>
<dbReference type="RefSeq" id="WP_130540283.1">
    <property type="nucleotide sequence ID" value="NZ_CP042431.1"/>
</dbReference>
<evidence type="ECO:0000259" key="3">
    <source>
        <dbReference type="Pfam" id="PF16344"/>
    </source>
</evidence>
<keyword evidence="5" id="KW-1185">Reference proteome</keyword>
<keyword evidence="1" id="KW-0812">Transmembrane</keyword>
<dbReference type="Proteomes" id="UP000293874">
    <property type="component" value="Unassembled WGS sequence"/>
</dbReference>
<evidence type="ECO:0000313" key="4">
    <source>
        <dbReference type="EMBL" id="RZS75951.1"/>
    </source>
</evidence>
<gene>
    <name evidence="4" type="ORF">EV199_1827</name>
</gene>